<evidence type="ECO:0000313" key="3">
    <source>
        <dbReference type="Proteomes" id="UP000252107"/>
    </source>
</evidence>
<dbReference type="AlphaFoldDB" id="A0A367R0H1"/>
<dbReference type="Proteomes" id="UP000252107">
    <property type="component" value="Unassembled WGS sequence"/>
</dbReference>
<dbReference type="EMBL" id="LXQD01000295">
    <property type="protein sequence ID" value="RCJ28942.1"/>
    <property type="molecule type" value="Genomic_DNA"/>
</dbReference>
<reference evidence="2" key="1">
    <citation type="submission" date="2016-04" db="EMBL/GenBank/DDBJ databases">
        <authorList>
            <person name="Tabuchi Yagui T.R."/>
        </authorList>
    </citation>
    <scope>NUCLEOTIDE SEQUENCE [LARGE SCALE GENOMIC DNA]</scope>
    <source>
        <strain evidence="2">NIES-26</strain>
    </source>
</reference>
<sequence>MANNESDIPLKLEELEPFQVRNKASIPQYNQFISVGLIAAIITILLITMGLFLKFSFGNKELQKNNRNNASFLNSSLKLEF</sequence>
<name>A0A367R0H1_9NOSO</name>
<keyword evidence="1" id="KW-1133">Transmembrane helix</keyword>
<keyword evidence="1" id="KW-0812">Transmembrane</keyword>
<keyword evidence="1" id="KW-0472">Membrane</keyword>
<evidence type="ECO:0000313" key="2">
    <source>
        <dbReference type="EMBL" id="RCJ28942.1"/>
    </source>
</evidence>
<keyword evidence="3" id="KW-1185">Reference proteome</keyword>
<feature type="transmembrane region" description="Helical" evidence="1">
    <location>
        <begin position="32"/>
        <end position="57"/>
    </location>
</feature>
<accession>A0A367R0H1</accession>
<organism evidence="2 3">
    <name type="scientific">Nostoc minutum NIES-26</name>
    <dbReference type="NCBI Taxonomy" id="1844469"/>
    <lineage>
        <taxon>Bacteria</taxon>
        <taxon>Bacillati</taxon>
        <taxon>Cyanobacteriota</taxon>
        <taxon>Cyanophyceae</taxon>
        <taxon>Nostocales</taxon>
        <taxon>Nostocaceae</taxon>
        <taxon>Nostoc</taxon>
    </lineage>
</organism>
<proteinExistence type="predicted"/>
<protein>
    <submittedName>
        <fullName evidence="2">Uncharacterized protein</fullName>
    </submittedName>
</protein>
<comment type="caution">
    <text evidence="2">The sequence shown here is derived from an EMBL/GenBank/DDBJ whole genome shotgun (WGS) entry which is preliminary data.</text>
</comment>
<evidence type="ECO:0000256" key="1">
    <source>
        <dbReference type="SAM" id="Phobius"/>
    </source>
</evidence>
<gene>
    <name evidence="2" type="ORF">A6770_00655</name>
</gene>